<gene>
    <name evidence="2" type="ORF">OCL06_03310</name>
</gene>
<proteinExistence type="predicted"/>
<dbReference type="Proteomes" id="UP001209257">
    <property type="component" value="Unassembled WGS sequence"/>
</dbReference>
<evidence type="ECO:0000313" key="3">
    <source>
        <dbReference type="Proteomes" id="UP001209257"/>
    </source>
</evidence>
<keyword evidence="3" id="KW-1185">Reference proteome</keyword>
<protein>
    <submittedName>
        <fullName evidence="2">DUF2489 domain-containing protein</fullName>
    </submittedName>
</protein>
<sequence>MLWTILAVIAVVTTLALGFYAGRLMYQLKLQTARHQAARDKRIGTITESILTISMAMEQQQCELSEGVIRIVNLLNALPVDPKPDYRAKFPHLHDLFVAVSGFAILDERKKLSKAEKRKQDKAREQIESEHESQVLAELPAVKEYCHAL</sequence>
<name>A0ABT2VK31_9ALTE</name>
<organism evidence="2 3">
    <name type="scientific">Alteromonas salexigens</name>
    <dbReference type="NCBI Taxonomy" id="2982530"/>
    <lineage>
        <taxon>Bacteria</taxon>
        <taxon>Pseudomonadati</taxon>
        <taxon>Pseudomonadota</taxon>
        <taxon>Gammaproteobacteria</taxon>
        <taxon>Alteromonadales</taxon>
        <taxon>Alteromonadaceae</taxon>
        <taxon>Alteromonas/Salinimonas group</taxon>
        <taxon>Alteromonas</taxon>
    </lineage>
</organism>
<dbReference type="Pfam" id="PF10675">
    <property type="entry name" value="DUF2489"/>
    <property type="match status" value="1"/>
</dbReference>
<feature type="domain" description="DUF2489" evidence="1">
    <location>
        <begin position="15"/>
        <end position="139"/>
    </location>
</feature>
<evidence type="ECO:0000313" key="2">
    <source>
        <dbReference type="EMBL" id="MCU7553627.1"/>
    </source>
</evidence>
<dbReference type="RefSeq" id="WP_262992310.1">
    <property type="nucleotide sequence ID" value="NZ_JAOTJC010000004.1"/>
</dbReference>
<reference evidence="3" key="1">
    <citation type="submission" date="2023-07" db="EMBL/GenBank/DDBJ databases">
        <title>Study on multiphase classification of strain Alteromonas salexigens isolated from the Yellow Sea.</title>
        <authorList>
            <person name="Sun L."/>
        </authorList>
    </citation>
    <scope>NUCLEOTIDE SEQUENCE [LARGE SCALE GENOMIC DNA]</scope>
    <source>
        <strain evidence="3">ASW11-19</strain>
    </source>
</reference>
<evidence type="ECO:0000259" key="1">
    <source>
        <dbReference type="Pfam" id="PF10675"/>
    </source>
</evidence>
<dbReference type="InterPro" id="IPR019617">
    <property type="entry name" value="DUF2489"/>
</dbReference>
<dbReference type="EMBL" id="JAOTJC010000004">
    <property type="protein sequence ID" value="MCU7553627.1"/>
    <property type="molecule type" value="Genomic_DNA"/>
</dbReference>
<accession>A0ABT2VK31</accession>
<comment type="caution">
    <text evidence="2">The sequence shown here is derived from an EMBL/GenBank/DDBJ whole genome shotgun (WGS) entry which is preliminary data.</text>
</comment>